<sequence length="118" mass="13889">MCPCKHFVRVNISMTAPPKILSVHMIILHSPPETRLCPTGAAEIRWRVRKKNLKMDLFIRYCLFVFLLHKLVNISKWIQIRPSEISIRSHKISGYLDILYERMDISEGLLQIITWNES</sequence>
<name>A0A1J1IWJ6_9DIPT</name>
<evidence type="ECO:0000313" key="1">
    <source>
        <dbReference type="EMBL" id="CRL02921.1"/>
    </source>
</evidence>
<protein>
    <submittedName>
        <fullName evidence="1">CLUMA_CG016040, isoform A</fullName>
    </submittedName>
</protein>
<accession>A0A1J1IWJ6</accession>
<keyword evidence="2" id="KW-1185">Reference proteome</keyword>
<proteinExistence type="predicted"/>
<dbReference type="Proteomes" id="UP000183832">
    <property type="component" value="Unassembled WGS sequence"/>
</dbReference>
<evidence type="ECO:0000313" key="2">
    <source>
        <dbReference type="Proteomes" id="UP000183832"/>
    </source>
</evidence>
<dbReference type="AlphaFoldDB" id="A0A1J1IWJ6"/>
<gene>
    <name evidence="1" type="ORF">CLUMA_CG016040</name>
</gene>
<organism evidence="1 2">
    <name type="scientific">Clunio marinus</name>
    <dbReference type="NCBI Taxonomy" id="568069"/>
    <lineage>
        <taxon>Eukaryota</taxon>
        <taxon>Metazoa</taxon>
        <taxon>Ecdysozoa</taxon>
        <taxon>Arthropoda</taxon>
        <taxon>Hexapoda</taxon>
        <taxon>Insecta</taxon>
        <taxon>Pterygota</taxon>
        <taxon>Neoptera</taxon>
        <taxon>Endopterygota</taxon>
        <taxon>Diptera</taxon>
        <taxon>Nematocera</taxon>
        <taxon>Chironomoidea</taxon>
        <taxon>Chironomidae</taxon>
        <taxon>Clunio</taxon>
    </lineage>
</organism>
<dbReference type="EMBL" id="CVRI01000058">
    <property type="protein sequence ID" value="CRL02921.1"/>
    <property type="molecule type" value="Genomic_DNA"/>
</dbReference>
<reference evidence="1 2" key="1">
    <citation type="submission" date="2015-04" db="EMBL/GenBank/DDBJ databases">
        <authorList>
            <person name="Syromyatnikov M.Y."/>
            <person name="Popov V.N."/>
        </authorList>
    </citation>
    <scope>NUCLEOTIDE SEQUENCE [LARGE SCALE GENOMIC DNA]</scope>
</reference>